<name>A0A1I1MFY9_9ACTN</name>
<dbReference type="AlphaFoldDB" id="A0A1I1MFY9"/>
<dbReference type="Proteomes" id="UP000199207">
    <property type="component" value="Unassembled WGS sequence"/>
</dbReference>
<evidence type="ECO:0000256" key="1">
    <source>
        <dbReference type="SAM" id="MobiDB-lite"/>
    </source>
</evidence>
<keyword evidence="3" id="KW-1185">Reference proteome</keyword>
<dbReference type="RefSeq" id="WP_107365124.1">
    <property type="nucleotide sequence ID" value="NZ_FOLM01000006.1"/>
</dbReference>
<proteinExistence type="predicted"/>
<accession>A0A1I1MFY9</accession>
<dbReference type="EMBL" id="FOLM01000006">
    <property type="protein sequence ID" value="SFC84401.1"/>
    <property type="molecule type" value="Genomic_DNA"/>
</dbReference>
<sequence length="65" mass="6613">MTKHHTPSGASGFDGSHLTPSQAEGERETEAAAGTGNPAAGKDHGYDGMVTTPSQAEGERDEDTA</sequence>
<evidence type="ECO:0000313" key="3">
    <source>
        <dbReference type="Proteomes" id="UP000199207"/>
    </source>
</evidence>
<feature type="region of interest" description="Disordered" evidence="1">
    <location>
        <begin position="1"/>
        <end position="65"/>
    </location>
</feature>
<protein>
    <submittedName>
        <fullName evidence="2">Uncharacterized protein</fullName>
    </submittedName>
</protein>
<organism evidence="2 3">
    <name type="scientific">Streptomyces aidingensis</name>
    <dbReference type="NCBI Taxonomy" id="910347"/>
    <lineage>
        <taxon>Bacteria</taxon>
        <taxon>Bacillati</taxon>
        <taxon>Actinomycetota</taxon>
        <taxon>Actinomycetes</taxon>
        <taxon>Kitasatosporales</taxon>
        <taxon>Streptomycetaceae</taxon>
        <taxon>Streptomyces</taxon>
    </lineage>
</organism>
<evidence type="ECO:0000313" key="2">
    <source>
        <dbReference type="EMBL" id="SFC84401.1"/>
    </source>
</evidence>
<reference evidence="2 3" key="1">
    <citation type="submission" date="2016-10" db="EMBL/GenBank/DDBJ databases">
        <authorList>
            <person name="de Groot N.N."/>
        </authorList>
    </citation>
    <scope>NUCLEOTIDE SEQUENCE [LARGE SCALE GENOMIC DNA]</scope>
    <source>
        <strain evidence="2 3">CGMCC 4.5739</strain>
    </source>
</reference>
<gene>
    <name evidence="2" type="ORF">SAMN05421773_106246</name>
</gene>